<dbReference type="PANTHER" id="PTHR34914">
    <property type="entry name" value="LYMPHOCYTE EXPANSION MOLECULE"/>
    <property type="match status" value="1"/>
</dbReference>
<dbReference type="InterPro" id="IPR033557">
    <property type="entry name" value="CIMAP2"/>
</dbReference>
<dbReference type="PANTHER" id="PTHR34914:SF1">
    <property type="entry name" value="LYMPHOCYTE EXPANSION MOLECULE"/>
    <property type="match status" value="1"/>
</dbReference>
<dbReference type="InterPro" id="IPR010736">
    <property type="entry name" value="SHIPPO-rpt"/>
</dbReference>
<dbReference type="Pfam" id="PF07004">
    <property type="entry name" value="SHIPPO-rpt"/>
    <property type="match status" value="1"/>
</dbReference>
<evidence type="ECO:0000313" key="2">
    <source>
        <dbReference type="Proteomes" id="UP000627253"/>
    </source>
</evidence>
<evidence type="ECO:0000313" key="1">
    <source>
        <dbReference type="EMBL" id="NXX48088.1"/>
    </source>
</evidence>
<sequence length="314" mass="34743">QQERLGPGTYNIRDFLQETRPCSPRGICHTGEPRFRSDRRDCFPGPGTYGPRGNPYAHLEEREKRSAGTRGLMDSRTAKCALPAATASPPLLPLSPCLQGSGLGPGTYQLPGSIEEGLRRAGSFGLRKASSRDKAKPVGASQAVLLSQQKRDSELKAVPVKGFVEELMLKENRKKGCFSSLPRSPGCPTERIFWATLTQCPRNMYAVGPGSYNPKPLGKSVCPNQAPFWSSAKRFDRKSNLLFTGNQNPVGVGRYDITKHEKALQKMRHQALYQCEAQRYLSNPKRDACLHERLKPVARNSWSRLISAQCCPDA</sequence>
<dbReference type="AlphaFoldDB" id="A0A852JB80"/>
<reference evidence="1" key="1">
    <citation type="submission" date="2020-02" db="EMBL/GenBank/DDBJ databases">
        <title>Bird 10,000 Genomes (B10K) Project - Family phase.</title>
        <authorList>
            <person name="Zhang G."/>
        </authorList>
    </citation>
    <scope>NUCLEOTIDE SEQUENCE</scope>
    <source>
        <strain evidence="1">B10K-DU-002-37</strain>
        <tissue evidence="1">Muscle</tissue>
    </source>
</reference>
<organism evidence="1 2">
    <name type="scientific">Tricholaema leucomelas</name>
    <name type="common">pied barbet</name>
    <dbReference type="NCBI Taxonomy" id="240729"/>
    <lineage>
        <taxon>Eukaryota</taxon>
        <taxon>Metazoa</taxon>
        <taxon>Chordata</taxon>
        <taxon>Craniata</taxon>
        <taxon>Vertebrata</taxon>
        <taxon>Euteleostomi</taxon>
        <taxon>Archelosauria</taxon>
        <taxon>Archosauria</taxon>
        <taxon>Dinosauria</taxon>
        <taxon>Saurischia</taxon>
        <taxon>Theropoda</taxon>
        <taxon>Coelurosauria</taxon>
        <taxon>Aves</taxon>
        <taxon>Neognathae</taxon>
        <taxon>Neoaves</taxon>
        <taxon>Telluraves</taxon>
        <taxon>Coraciimorphae</taxon>
        <taxon>Piciformes</taxon>
        <taxon>Lybiidae</taxon>
        <taxon>Tricholaema lacrymosa</taxon>
    </lineage>
</organism>
<feature type="non-terminal residue" evidence="1">
    <location>
        <position position="1"/>
    </location>
</feature>
<dbReference type="Proteomes" id="UP000627253">
    <property type="component" value="Unassembled WGS sequence"/>
</dbReference>
<accession>A0A852JB80</accession>
<dbReference type="OrthoDB" id="6275292at2759"/>
<protein>
    <submittedName>
        <fullName evidence="1">LEXM protein</fullName>
    </submittedName>
</protein>
<gene>
    <name evidence="1" type="primary">Lexm</name>
    <name evidence="1" type="ORF">TRILEU_R09669</name>
</gene>
<comment type="caution">
    <text evidence="1">The sequence shown here is derived from an EMBL/GenBank/DDBJ whole genome shotgun (WGS) entry which is preliminary data.</text>
</comment>
<proteinExistence type="predicted"/>
<keyword evidence="2" id="KW-1185">Reference proteome</keyword>
<dbReference type="EMBL" id="WAAF01015815">
    <property type="protein sequence ID" value="NXX48088.1"/>
    <property type="molecule type" value="Genomic_DNA"/>
</dbReference>
<name>A0A852JB80_9PICI</name>
<feature type="non-terminal residue" evidence="1">
    <location>
        <position position="314"/>
    </location>
</feature>